<dbReference type="AlphaFoldDB" id="A0A314LGG2"/>
<evidence type="ECO:0000313" key="2">
    <source>
        <dbReference type="Proteomes" id="UP000187609"/>
    </source>
</evidence>
<feature type="non-terminal residue" evidence="1">
    <location>
        <position position="212"/>
    </location>
</feature>
<evidence type="ECO:0000313" key="1">
    <source>
        <dbReference type="EMBL" id="OIT40663.1"/>
    </source>
</evidence>
<dbReference type="GO" id="GO:0008270">
    <property type="term" value="F:zinc ion binding"/>
    <property type="evidence" value="ECO:0007669"/>
    <property type="project" value="InterPro"/>
</dbReference>
<dbReference type="InterPro" id="IPR036875">
    <property type="entry name" value="Znf_CCHC_sf"/>
</dbReference>
<dbReference type="PANTHER" id="PTHR34222:SF33">
    <property type="entry name" value="RETROTRANSPOSON GAG DOMAIN-CONTAINING PROTEIN"/>
    <property type="match status" value="1"/>
</dbReference>
<protein>
    <submittedName>
        <fullName evidence="1">Uncharacterized protein</fullName>
    </submittedName>
</protein>
<gene>
    <name evidence="1" type="ORF">A4A49_61145</name>
</gene>
<dbReference type="PANTHER" id="PTHR34222">
    <property type="entry name" value="GAG_PRE-INTEGRS DOMAIN-CONTAINING PROTEIN"/>
    <property type="match status" value="1"/>
</dbReference>
<name>A0A314LGG2_NICAT</name>
<sequence length="212" mass="23699">ILMASPLPSINHAYSLLIQEEKQREIHVTQHPLDSAFLAAKQQYGGQKYAQADKRGNYEGKRNNLVCSYCKKPGHSVERCYRIIGFPADFKFTKNKKFQGGAQGYAAVTQEVNSDQSVCSLEKGFTQEQYNNLVQLLQQTKFTPQGEINSEVNVTANCAGIPKHSLSKISKSVIWILDSGASEHMTCDFNLLFNARALIKPVFVNLPNSQRV</sequence>
<organism evidence="1 2">
    <name type="scientific">Nicotiana attenuata</name>
    <name type="common">Coyote tobacco</name>
    <dbReference type="NCBI Taxonomy" id="49451"/>
    <lineage>
        <taxon>Eukaryota</taxon>
        <taxon>Viridiplantae</taxon>
        <taxon>Streptophyta</taxon>
        <taxon>Embryophyta</taxon>
        <taxon>Tracheophyta</taxon>
        <taxon>Spermatophyta</taxon>
        <taxon>Magnoliopsida</taxon>
        <taxon>eudicotyledons</taxon>
        <taxon>Gunneridae</taxon>
        <taxon>Pentapetalae</taxon>
        <taxon>asterids</taxon>
        <taxon>lamiids</taxon>
        <taxon>Solanales</taxon>
        <taxon>Solanaceae</taxon>
        <taxon>Nicotianoideae</taxon>
        <taxon>Nicotianeae</taxon>
        <taxon>Nicotiana</taxon>
    </lineage>
</organism>
<dbReference type="Proteomes" id="UP000187609">
    <property type="component" value="Unassembled WGS sequence"/>
</dbReference>
<dbReference type="SUPFAM" id="SSF57756">
    <property type="entry name" value="Retrovirus zinc finger-like domains"/>
    <property type="match status" value="1"/>
</dbReference>
<dbReference type="GO" id="GO:0003676">
    <property type="term" value="F:nucleic acid binding"/>
    <property type="evidence" value="ECO:0007669"/>
    <property type="project" value="InterPro"/>
</dbReference>
<dbReference type="EMBL" id="MJEQ01000009">
    <property type="protein sequence ID" value="OIT40663.1"/>
    <property type="molecule type" value="Genomic_DNA"/>
</dbReference>
<proteinExistence type="predicted"/>
<dbReference type="Gramene" id="OIT40663">
    <property type="protein sequence ID" value="OIT40663"/>
    <property type="gene ID" value="A4A49_61145"/>
</dbReference>
<feature type="non-terminal residue" evidence="1">
    <location>
        <position position="1"/>
    </location>
</feature>
<accession>A0A314LGG2</accession>
<reference evidence="1" key="1">
    <citation type="submission" date="2016-11" db="EMBL/GenBank/DDBJ databases">
        <title>The genome of Nicotiana attenuata.</title>
        <authorList>
            <person name="Xu S."/>
            <person name="Brockmoeller T."/>
            <person name="Gaquerel E."/>
            <person name="Navarro A."/>
            <person name="Kuhl H."/>
            <person name="Gase K."/>
            <person name="Ling Z."/>
            <person name="Zhou W."/>
            <person name="Kreitzer C."/>
            <person name="Stanke M."/>
            <person name="Tang H."/>
            <person name="Lyons E."/>
            <person name="Pandey P."/>
            <person name="Pandey S.P."/>
            <person name="Timmermann B."/>
            <person name="Baldwin I.T."/>
        </authorList>
    </citation>
    <scope>NUCLEOTIDE SEQUENCE [LARGE SCALE GENOMIC DNA]</scope>
    <source>
        <strain evidence="1">UT</strain>
    </source>
</reference>
<comment type="caution">
    <text evidence="1">The sequence shown here is derived from an EMBL/GenBank/DDBJ whole genome shotgun (WGS) entry which is preliminary data.</text>
</comment>
<keyword evidence="2" id="KW-1185">Reference proteome</keyword>
<dbReference type="STRING" id="49451.A0A314LGG2"/>